<evidence type="ECO:0000313" key="2">
    <source>
        <dbReference type="Proteomes" id="UP000077428"/>
    </source>
</evidence>
<organism evidence="1 2">
    <name type="scientific">Methanobrevibacter oralis</name>
    <dbReference type="NCBI Taxonomy" id="66851"/>
    <lineage>
        <taxon>Archaea</taxon>
        <taxon>Methanobacteriati</taxon>
        <taxon>Methanobacteriota</taxon>
        <taxon>Methanomada group</taxon>
        <taxon>Methanobacteria</taxon>
        <taxon>Methanobacteriales</taxon>
        <taxon>Methanobacteriaceae</taxon>
        <taxon>Methanobrevibacter</taxon>
    </lineage>
</organism>
<dbReference type="PATRIC" id="fig|66851.6.peg.1740"/>
<reference evidence="2" key="1">
    <citation type="journal article" date="2016" name="Genome Announc.">
        <title>Draft Genome Sequences of Methanobrevibacter curvatus DSM11111, Methanobrevibacter cuticularis DSM11139, Methanobrevibacter filiformis DSM11501, and Methanobrevibacter oralis DSM7256.</title>
        <authorList>
            <person name="Poehlein A."/>
            <person name="Seedorf H."/>
        </authorList>
    </citation>
    <scope>NUCLEOTIDE SEQUENCE [LARGE SCALE GENOMIC DNA]</scope>
    <source>
        <strain evidence="2">DSM 7256 / JCM 30027 / ZR</strain>
    </source>
</reference>
<dbReference type="EMBL" id="LWMU01000092">
    <property type="protein sequence ID" value="KZX11355.1"/>
    <property type="molecule type" value="Genomic_DNA"/>
</dbReference>
<accession>A0A162FDC4</accession>
<dbReference type="AlphaFoldDB" id="A0A162FDC4"/>
<protein>
    <recommendedName>
        <fullName evidence="3">TFIIB-type domain-containing protein</fullName>
    </recommendedName>
</protein>
<sequence>MCDEKISDDTKLKHESPINYYLKHFHDQEIMAELRWCDPYLYLQICRIHFIQQLKDKTISYKCPECETKTIIENDWGEEYCSKCGLVVRTSFDYVGGLKINLPYGKKI</sequence>
<dbReference type="RefSeq" id="WP_042693467.1">
    <property type="nucleotide sequence ID" value="NZ_CABMAB010000022.1"/>
</dbReference>
<dbReference type="SUPFAM" id="SSF57783">
    <property type="entry name" value="Zinc beta-ribbon"/>
    <property type="match status" value="1"/>
</dbReference>
<dbReference type="Gene3D" id="2.20.25.10">
    <property type="match status" value="1"/>
</dbReference>
<comment type="caution">
    <text evidence="1">The sequence shown here is derived from an EMBL/GenBank/DDBJ whole genome shotgun (WGS) entry which is preliminary data.</text>
</comment>
<dbReference type="Proteomes" id="UP000077428">
    <property type="component" value="Unassembled WGS sequence"/>
</dbReference>
<evidence type="ECO:0000313" key="1">
    <source>
        <dbReference type="EMBL" id="KZX11355.1"/>
    </source>
</evidence>
<gene>
    <name evidence="1" type="ORF">MBORA_16000</name>
</gene>
<keyword evidence="2" id="KW-1185">Reference proteome</keyword>
<name>A0A162FDC4_METOA</name>
<evidence type="ECO:0008006" key="3">
    <source>
        <dbReference type="Google" id="ProtNLM"/>
    </source>
</evidence>
<dbReference type="OrthoDB" id="16897at183925"/>
<proteinExistence type="predicted"/>